<dbReference type="Proteomes" id="UP000037069">
    <property type="component" value="Unassembled WGS sequence"/>
</dbReference>
<evidence type="ECO:0000256" key="1">
    <source>
        <dbReference type="ARBA" id="ARBA00022669"/>
    </source>
</evidence>
<feature type="signal peptide" evidence="6">
    <location>
        <begin position="1"/>
        <end position="23"/>
    </location>
</feature>
<feature type="domain" description="Chitin-binding type-2" evidence="7">
    <location>
        <begin position="88"/>
        <end position="146"/>
    </location>
</feature>
<keyword evidence="4" id="KW-1015">Disulfide bond</keyword>
<proteinExistence type="predicted"/>
<dbReference type="GO" id="GO:0005576">
    <property type="term" value="C:extracellular region"/>
    <property type="evidence" value="ECO:0007669"/>
    <property type="project" value="InterPro"/>
</dbReference>
<dbReference type="PANTHER" id="PTHR23301">
    <property type="entry name" value="CHITIN BINDING PERITROPHIN-A"/>
    <property type="match status" value="1"/>
</dbReference>
<keyword evidence="9" id="KW-1185">Reference proteome</keyword>
<dbReference type="OMA" id="EYEICSS"/>
<dbReference type="InterPro" id="IPR051940">
    <property type="entry name" value="Chitin_bind-dev_reg"/>
</dbReference>
<keyword evidence="5" id="KW-0325">Glycoprotein</keyword>
<dbReference type="PROSITE" id="PS50940">
    <property type="entry name" value="CHIT_BIND_II"/>
    <property type="match status" value="4"/>
</dbReference>
<dbReference type="Gene3D" id="2.170.140.10">
    <property type="entry name" value="Chitin binding domain"/>
    <property type="match status" value="2"/>
</dbReference>
<keyword evidence="3" id="KW-0677">Repeat</keyword>
<evidence type="ECO:0000259" key="7">
    <source>
        <dbReference type="PROSITE" id="PS50940"/>
    </source>
</evidence>
<dbReference type="STRING" id="7375.A0A0L0C0A5"/>
<evidence type="ECO:0000256" key="4">
    <source>
        <dbReference type="ARBA" id="ARBA00023157"/>
    </source>
</evidence>
<evidence type="ECO:0000313" key="8">
    <source>
        <dbReference type="EMBL" id="KNC25752.1"/>
    </source>
</evidence>
<name>A0A0L0C0A5_LUCCU</name>
<reference evidence="8 9" key="1">
    <citation type="journal article" date="2015" name="Nat. Commun.">
        <title>Lucilia cuprina genome unlocks parasitic fly biology to underpin future interventions.</title>
        <authorList>
            <person name="Anstead C.A."/>
            <person name="Korhonen P.K."/>
            <person name="Young N.D."/>
            <person name="Hall R.S."/>
            <person name="Jex A.R."/>
            <person name="Murali S.C."/>
            <person name="Hughes D.S."/>
            <person name="Lee S.F."/>
            <person name="Perry T."/>
            <person name="Stroehlein A.J."/>
            <person name="Ansell B.R."/>
            <person name="Breugelmans B."/>
            <person name="Hofmann A."/>
            <person name="Qu J."/>
            <person name="Dugan S."/>
            <person name="Lee S.L."/>
            <person name="Chao H."/>
            <person name="Dinh H."/>
            <person name="Han Y."/>
            <person name="Doddapaneni H.V."/>
            <person name="Worley K.C."/>
            <person name="Muzny D.M."/>
            <person name="Ioannidis P."/>
            <person name="Waterhouse R.M."/>
            <person name="Zdobnov E.M."/>
            <person name="James P.J."/>
            <person name="Bagnall N.H."/>
            <person name="Kotze A.C."/>
            <person name="Gibbs R.A."/>
            <person name="Richards S."/>
            <person name="Batterham P."/>
            <person name="Gasser R.B."/>
        </authorList>
    </citation>
    <scope>NUCLEOTIDE SEQUENCE [LARGE SCALE GENOMIC DNA]</scope>
    <source>
        <strain evidence="8 9">LS</strain>
        <tissue evidence="8">Full body</tissue>
    </source>
</reference>
<dbReference type="Pfam" id="PF01607">
    <property type="entry name" value="CBM_14"/>
    <property type="match status" value="3"/>
</dbReference>
<dbReference type="OrthoDB" id="6020543at2759"/>
<evidence type="ECO:0000256" key="6">
    <source>
        <dbReference type="SAM" id="SignalP"/>
    </source>
</evidence>
<dbReference type="PANTHER" id="PTHR23301:SF106">
    <property type="entry name" value="CHITIN-BINDING TYPE-2 DOMAIN-CONTAINING PROTEIN-RELATED"/>
    <property type="match status" value="1"/>
</dbReference>
<evidence type="ECO:0000256" key="5">
    <source>
        <dbReference type="ARBA" id="ARBA00023180"/>
    </source>
</evidence>
<dbReference type="GO" id="GO:0008061">
    <property type="term" value="F:chitin binding"/>
    <property type="evidence" value="ECO:0007669"/>
    <property type="project" value="UniProtKB-KW"/>
</dbReference>
<keyword evidence="2 6" id="KW-0732">Signal</keyword>
<accession>A0A0L0C0A5</accession>
<dbReference type="InterPro" id="IPR036508">
    <property type="entry name" value="Chitin-bd_dom_sf"/>
</dbReference>
<feature type="chain" id="PRO_5005535350" description="Chitin-binding type-2 domain-containing protein" evidence="6">
    <location>
        <begin position="24"/>
        <end position="356"/>
    </location>
</feature>
<dbReference type="EMBL" id="JRES01001072">
    <property type="protein sequence ID" value="KNC25752.1"/>
    <property type="molecule type" value="Genomic_DNA"/>
</dbReference>
<dbReference type="SUPFAM" id="SSF57625">
    <property type="entry name" value="Invertebrate chitin-binding proteins"/>
    <property type="match status" value="4"/>
</dbReference>
<sequence length="356" mass="38700">MKELQITTGCLLLMVAAIGKTSAIYSMSETCEYTPDGFIADPNSCQSYGYCKNNQLVGTGKCPDGYLYNNKLGICDSPANVKCISDSKNACLHATDNSFVADPTNCNGYCYCSNKTATCTTCPEFQLFDSKQIKCVYALEKPECTADSICRLVPNAVYVGNPNKCGKYISCFNGIGTENTCAGGYFNKQLGGCQTTNPCLASSPNPDIGLGVIENLSDDNFVCQVNGGNPTEEKPVFISDGQTCMGYYKCTSRNGPGIWGKCPKGLHFNNGKCVTPFTFPCSYDRCGNLNREFVGAIDTKCKNFLICKNETSQGMAYNYPKYIGLKCTDKNYPFFNEVSGTCEKTSPKSDTYKLCV</sequence>
<feature type="domain" description="Chitin-binding type-2" evidence="7">
    <location>
        <begin position="220"/>
        <end position="283"/>
    </location>
</feature>
<protein>
    <recommendedName>
        <fullName evidence="7">Chitin-binding type-2 domain-containing protein</fullName>
    </recommendedName>
</protein>
<feature type="domain" description="Chitin-binding type-2" evidence="7">
    <location>
        <begin position="28"/>
        <end position="85"/>
    </location>
</feature>
<evidence type="ECO:0000256" key="3">
    <source>
        <dbReference type="ARBA" id="ARBA00022737"/>
    </source>
</evidence>
<organism evidence="8 9">
    <name type="scientific">Lucilia cuprina</name>
    <name type="common">Green bottle fly</name>
    <name type="synonym">Australian sheep blowfly</name>
    <dbReference type="NCBI Taxonomy" id="7375"/>
    <lineage>
        <taxon>Eukaryota</taxon>
        <taxon>Metazoa</taxon>
        <taxon>Ecdysozoa</taxon>
        <taxon>Arthropoda</taxon>
        <taxon>Hexapoda</taxon>
        <taxon>Insecta</taxon>
        <taxon>Pterygota</taxon>
        <taxon>Neoptera</taxon>
        <taxon>Endopterygota</taxon>
        <taxon>Diptera</taxon>
        <taxon>Brachycera</taxon>
        <taxon>Muscomorpha</taxon>
        <taxon>Oestroidea</taxon>
        <taxon>Calliphoridae</taxon>
        <taxon>Luciliinae</taxon>
        <taxon>Lucilia</taxon>
    </lineage>
</organism>
<dbReference type="AlphaFoldDB" id="A0A0L0C0A5"/>
<evidence type="ECO:0000313" key="9">
    <source>
        <dbReference type="Proteomes" id="UP000037069"/>
    </source>
</evidence>
<keyword evidence="1" id="KW-0147">Chitin-binding</keyword>
<comment type="caution">
    <text evidence="8">The sequence shown here is derived from an EMBL/GenBank/DDBJ whole genome shotgun (WGS) entry which is preliminary data.</text>
</comment>
<dbReference type="SMART" id="SM00494">
    <property type="entry name" value="ChtBD2"/>
    <property type="match status" value="4"/>
</dbReference>
<dbReference type="InterPro" id="IPR002557">
    <property type="entry name" value="Chitin-bd_dom"/>
</dbReference>
<evidence type="ECO:0000256" key="2">
    <source>
        <dbReference type="ARBA" id="ARBA00022729"/>
    </source>
</evidence>
<gene>
    <name evidence="8" type="ORF">FF38_10365</name>
</gene>
<feature type="domain" description="Chitin-binding type-2" evidence="7">
    <location>
        <begin position="147"/>
        <end position="201"/>
    </location>
</feature>